<dbReference type="STRING" id="1965070.A0A3S3PL81"/>
<evidence type="ECO:0000313" key="6">
    <source>
        <dbReference type="Proteomes" id="UP000285301"/>
    </source>
</evidence>
<feature type="domain" description="BTB" evidence="3">
    <location>
        <begin position="734"/>
        <end position="802"/>
    </location>
</feature>
<protein>
    <recommendedName>
        <fullName evidence="7">BTB domain-containing protein</fullName>
    </recommendedName>
</protein>
<evidence type="ECO:0000259" key="4">
    <source>
        <dbReference type="PROSITE" id="PS50144"/>
    </source>
</evidence>
<dbReference type="EMBL" id="NCKU01006293">
    <property type="protein sequence ID" value="RWS03655.1"/>
    <property type="molecule type" value="Genomic_DNA"/>
</dbReference>
<dbReference type="AlphaFoldDB" id="A0A3S3PL81"/>
<dbReference type="PROSITE" id="PS50144">
    <property type="entry name" value="MATH"/>
    <property type="match status" value="1"/>
</dbReference>
<feature type="domain" description="MATH" evidence="4">
    <location>
        <begin position="564"/>
        <end position="693"/>
    </location>
</feature>
<dbReference type="CDD" id="cd14733">
    <property type="entry name" value="BACK"/>
    <property type="match status" value="1"/>
</dbReference>
<evidence type="ECO:0000256" key="1">
    <source>
        <dbReference type="SAM" id="MobiDB-lite"/>
    </source>
</evidence>
<proteinExistence type="predicted"/>
<dbReference type="InterPro" id="IPR000210">
    <property type="entry name" value="BTB/POZ_dom"/>
</dbReference>
<feature type="signal peptide" evidence="2">
    <location>
        <begin position="1"/>
        <end position="15"/>
    </location>
</feature>
<dbReference type="OrthoDB" id="2311693at2759"/>
<evidence type="ECO:0000259" key="3">
    <source>
        <dbReference type="PROSITE" id="PS50097"/>
    </source>
</evidence>
<dbReference type="InterPro" id="IPR011333">
    <property type="entry name" value="SKP1/BTB/POZ_sf"/>
</dbReference>
<dbReference type="SUPFAM" id="SSF54695">
    <property type="entry name" value="POZ domain"/>
    <property type="match status" value="1"/>
</dbReference>
<comment type="caution">
    <text evidence="5">The sequence shown here is derived from an EMBL/GenBank/DDBJ whole genome shotgun (WGS) entry which is preliminary data.</text>
</comment>
<dbReference type="PANTHER" id="PTHR24413">
    <property type="entry name" value="SPECKLE-TYPE POZ PROTEIN"/>
    <property type="match status" value="1"/>
</dbReference>
<dbReference type="PROSITE" id="PS50097">
    <property type="entry name" value="BTB"/>
    <property type="match status" value="1"/>
</dbReference>
<organism evidence="5 6">
    <name type="scientific">Dinothrombium tinctorium</name>
    <dbReference type="NCBI Taxonomy" id="1965070"/>
    <lineage>
        <taxon>Eukaryota</taxon>
        <taxon>Metazoa</taxon>
        <taxon>Ecdysozoa</taxon>
        <taxon>Arthropoda</taxon>
        <taxon>Chelicerata</taxon>
        <taxon>Arachnida</taxon>
        <taxon>Acari</taxon>
        <taxon>Acariformes</taxon>
        <taxon>Trombidiformes</taxon>
        <taxon>Prostigmata</taxon>
        <taxon>Anystina</taxon>
        <taxon>Parasitengona</taxon>
        <taxon>Trombidioidea</taxon>
        <taxon>Trombidiidae</taxon>
        <taxon>Dinothrombium</taxon>
    </lineage>
</organism>
<evidence type="ECO:0000256" key="2">
    <source>
        <dbReference type="SAM" id="SignalP"/>
    </source>
</evidence>
<gene>
    <name evidence="5" type="ORF">B4U79_16491</name>
</gene>
<dbReference type="Gene3D" id="3.30.710.10">
    <property type="entry name" value="Potassium Channel Kv1.1, Chain A"/>
    <property type="match status" value="1"/>
</dbReference>
<dbReference type="SMART" id="SM00225">
    <property type="entry name" value="BTB"/>
    <property type="match status" value="1"/>
</dbReference>
<dbReference type="InterPro" id="IPR002083">
    <property type="entry name" value="MATH/TRAF_dom"/>
</dbReference>
<dbReference type="Pfam" id="PF00651">
    <property type="entry name" value="BTB"/>
    <property type="match status" value="1"/>
</dbReference>
<accession>A0A3S3PL81</accession>
<sequence length="919" mass="103425">MKLILLSILFVGCLSNPTNHDAKEPNAFDNSPNVGSQNFVRNEDGNVASRYHWHDQNVNQPENVPKQYQPILPSVRQNQHLVWASPKFNSERIEQRKEEAPVMQPSKTSHQIPANAPVDLKPKEAKASKQVDPVESILPPVLNEKRRLGDEDQADVNSEPNSLVGRKVPQKPNTYVIAWPNGISPEFLSSNHFQVRSDKVDKRVPNVASAEAPVLIYSLPKRQDTASYTPVVFVSGSPSSAAPQVLHESVSSVIPQVQNIPQLNQGIVVPWANYGPNRYSFNVLHQNTPTQINHKENQEPVVIQNAASPVLAEIPQVYAVKETSASKKPVESSPQTEVKANTVVTLLPTLYGNQKNIHSSAISPSAITIPLVYQVPLPCDHDQKAMQSNPMPGYTMGYISNRQTIRQPIAILIPQSPVKTVTKFQQTTIPLKPVPMNYESQQPSQLMSSSIPWTVAYPGLYYAANVGGENVLNKQWQLSGNAGYSVIENTPSVSEIQDAVKPQISEVQNPKQTTLYASKIFILNTNKGRFSHNAKQIKSPKQKIEERKLGKADKIGKSENLIKNTSFVWVIDNFEYWVWPGFNLRSPKFQVKRDDKNMDFSIRVSEGENGYLALAVALDETSEVDNLHVKTKVSLLGNDMNMLYNKTDYWFRRGVRLLSKEEPVSWPEYIKLDDLYKLMGKQKDLPIMVELQIPNPTHNATEPKGAKDYLRSKVAECQSFSDVGRKLFNDSKYCDLKFEFTKSPGQVLNGHRAIINIRAPKVLDSAGKKKKVETDDGTMHVIEVEDVDGDEFAEILEYIYTDIDPKNLSGRATDFYNMAKKYGLKHLLEVTENEIYRQVTVENAVELIKFAEAHDLKPLKKHVFEFIRENANLMSPENWEKLLNDLVKAMKCDIETVRNAIQNNEVELLSKAGIQVKET</sequence>
<evidence type="ECO:0008006" key="7">
    <source>
        <dbReference type="Google" id="ProtNLM"/>
    </source>
</evidence>
<dbReference type="Proteomes" id="UP000285301">
    <property type="component" value="Unassembled WGS sequence"/>
</dbReference>
<feature type="region of interest" description="Disordered" evidence="1">
    <location>
        <begin position="95"/>
        <end position="114"/>
    </location>
</feature>
<reference evidence="5 6" key="1">
    <citation type="journal article" date="2018" name="Gigascience">
        <title>Genomes of trombidid mites reveal novel predicted allergens and laterally-transferred genes associated with secondary metabolism.</title>
        <authorList>
            <person name="Dong X."/>
            <person name="Chaisiri K."/>
            <person name="Xia D."/>
            <person name="Armstrong S.D."/>
            <person name="Fang Y."/>
            <person name="Donnelly M.J."/>
            <person name="Kadowaki T."/>
            <person name="McGarry J.W."/>
            <person name="Darby A.C."/>
            <person name="Makepeace B.L."/>
        </authorList>
    </citation>
    <scope>NUCLEOTIDE SEQUENCE [LARGE SCALE GENOMIC DNA]</scope>
    <source>
        <strain evidence="5">UoL-WK</strain>
    </source>
</reference>
<name>A0A3S3PL81_9ACAR</name>
<dbReference type="Gene3D" id="1.25.40.420">
    <property type="match status" value="1"/>
</dbReference>
<keyword evidence="2" id="KW-0732">Signal</keyword>
<evidence type="ECO:0000313" key="5">
    <source>
        <dbReference type="EMBL" id="RWS03655.1"/>
    </source>
</evidence>
<feature type="region of interest" description="Disordered" evidence="1">
    <location>
        <begin position="145"/>
        <end position="167"/>
    </location>
</feature>
<dbReference type="GO" id="GO:0030163">
    <property type="term" value="P:protein catabolic process"/>
    <property type="evidence" value="ECO:0007669"/>
    <property type="project" value="UniProtKB-ARBA"/>
</dbReference>
<feature type="chain" id="PRO_5018554320" description="BTB domain-containing protein" evidence="2">
    <location>
        <begin position="16"/>
        <end position="919"/>
    </location>
</feature>
<dbReference type="SUPFAM" id="SSF49599">
    <property type="entry name" value="TRAF domain-like"/>
    <property type="match status" value="1"/>
</dbReference>
<keyword evidence="6" id="KW-1185">Reference proteome</keyword>